<dbReference type="Proteomes" id="UP000270547">
    <property type="component" value="Segment"/>
</dbReference>
<evidence type="ECO:0000313" key="1">
    <source>
        <dbReference type="EMBL" id="SPN79800.1"/>
    </source>
</evidence>
<dbReference type="EMBL" id="LT994652">
    <property type="protein sequence ID" value="SPN79800.1"/>
    <property type="molecule type" value="Genomic_DNA"/>
</dbReference>
<name>A0A2R8FFS5_9VIRU</name>
<reference evidence="1" key="1">
    <citation type="submission" date="2018-03" db="EMBL/GenBank/DDBJ databases">
        <authorList>
            <consortium name="Urmite Genomes"/>
        </authorList>
    </citation>
    <scope>NUCLEOTIDE SEQUENCE [LARGE SCALE GENOMIC DNA]</scope>
    <source>
        <strain evidence="1">IHUMI-S29</strain>
    </source>
</reference>
<proteinExistence type="predicted"/>
<gene>
    <name evidence="1" type="ORF">ZAZAV_510</name>
</gene>
<accession>A0A2R8FFS5</accession>
<sequence>MQTIAGELCFPVSDNVVNWHNLSGLEGRYAEGYFRRVQTKNRPKLVTPENITSRVFQLEGSDPREFLVCPSAYPELRLNKHDEPCCSKFPSSDTRIKCYKTYTNQKGNIILVPENFVGDVLSY</sequence>
<protein>
    <submittedName>
        <fullName evidence="1">Uncharacterized protein</fullName>
    </submittedName>
</protein>
<organism evidence="1">
    <name type="scientific">Cedratvirus Zaza IHUMI</name>
    <dbReference type="NCBI Taxonomy" id="2126979"/>
    <lineage>
        <taxon>Viruses</taxon>
        <taxon>Pithoviruses</taxon>
    </lineage>
</organism>